<keyword evidence="3" id="KW-1185">Reference proteome</keyword>
<dbReference type="EMBL" id="CP139965">
    <property type="protein sequence ID" value="WQD77844.1"/>
    <property type="molecule type" value="Genomic_DNA"/>
</dbReference>
<proteinExistence type="predicted"/>
<evidence type="ECO:0000313" key="2">
    <source>
        <dbReference type="EMBL" id="WQD77844.1"/>
    </source>
</evidence>
<accession>A0ABZ0WKH6</accession>
<gene>
    <name evidence="2" type="ORF">U0042_28075</name>
</gene>
<dbReference type="InterPro" id="IPR006016">
    <property type="entry name" value="UspA"/>
</dbReference>
<dbReference type="CDD" id="cd00293">
    <property type="entry name" value="USP-like"/>
    <property type="match status" value="1"/>
</dbReference>
<reference evidence="2 3" key="1">
    <citation type="submission" date="2023-12" db="EMBL/GenBank/DDBJ databases">
        <title>Genome sequencing and assembly of bacterial species from a model synthetic community.</title>
        <authorList>
            <person name="Hogle S.L."/>
        </authorList>
    </citation>
    <scope>NUCLEOTIDE SEQUENCE [LARGE SCALE GENOMIC DNA]</scope>
    <source>
        <strain evidence="2 3">HAMBI 2494</strain>
    </source>
</reference>
<dbReference type="Pfam" id="PF00582">
    <property type="entry name" value="Usp"/>
    <property type="match status" value="1"/>
</dbReference>
<name>A0ABZ0WKH6_9BURK</name>
<dbReference type="InterPro" id="IPR014729">
    <property type="entry name" value="Rossmann-like_a/b/a_fold"/>
</dbReference>
<organism evidence="2 3">
    <name type="scientific">Paraburkholderia kururiensis</name>
    <dbReference type="NCBI Taxonomy" id="984307"/>
    <lineage>
        <taxon>Bacteria</taxon>
        <taxon>Pseudomonadati</taxon>
        <taxon>Pseudomonadota</taxon>
        <taxon>Betaproteobacteria</taxon>
        <taxon>Burkholderiales</taxon>
        <taxon>Burkholderiaceae</taxon>
        <taxon>Paraburkholderia</taxon>
    </lineage>
</organism>
<dbReference type="Gene3D" id="3.40.50.620">
    <property type="entry name" value="HUPs"/>
    <property type="match status" value="1"/>
</dbReference>
<dbReference type="SUPFAM" id="SSF52402">
    <property type="entry name" value="Adenine nucleotide alpha hydrolases-like"/>
    <property type="match status" value="1"/>
</dbReference>
<dbReference type="RefSeq" id="WP_114812719.1">
    <property type="nucleotide sequence ID" value="NZ_CP139965.1"/>
</dbReference>
<dbReference type="Proteomes" id="UP001325479">
    <property type="component" value="Chromosome"/>
</dbReference>
<evidence type="ECO:0000259" key="1">
    <source>
        <dbReference type="Pfam" id="PF00582"/>
    </source>
</evidence>
<evidence type="ECO:0000313" key="3">
    <source>
        <dbReference type="Proteomes" id="UP001325479"/>
    </source>
</evidence>
<sequence length="144" mass="15968">MLKLLVPVGRSKRSLQAVRHAAFLYRERCVSEVVLLNVQPPLESTRLEAFYPLAELRAMEAAAANAALERAARILDDAHVRYSVAMQVGPIAPTIADCADEQRCDEIVVVAPPRSVLHAIRHIARQSMLDRLVRIARVPVTAVR</sequence>
<protein>
    <submittedName>
        <fullName evidence="2">Universal stress protein</fullName>
    </submittedName>
</protein>
<feature type="domain" description="UspA" evidence="1">
    <location>
        <begin position="3"/>
        <end position="144"/>
    </location>
</feature>